<accession>A0A8S5U7X2</accession>
<sequence length="68" mass="7817">MTESEAIEKLKNMRLFMQIEDKSNDCKFTEDDYKANEMAIQALEKQIPKKPNIEDAIEIIKAGGNLEL</sequence>
<evidence type="ECO:0000313" key="1">
    <source>
        <dbReference type="EMBL" id="DAF90568.1"/>
    </source>
</evidence>
<name>A0A8S5U7X2_9CAUD</name>
<reference evidence="1" key="1">
    <citation type="journal article" date="2021" name="Proc. Natl. Acad. Sci. U.S.A.">
        <title>A Catalog of Tens of Thousands of Viruses from Human Metagenomes Reveals Hidden Associations with Chronic Diseases.</title>
        <authorList>
            <person name="Tisza M.J."/>
            <person name="Buck C.B."/>
        </authorList>
    </citation>
    <scope>NUCLEOTIDE SEQUENCE</scope>
    <source>
        <strain evidence="1">CtGDt6</strain>
    </source>
</reference>
<dbReference type="EMBL" id="BK016032">
    <property type="protein sequence ID" value="DAF90568.1"/>
    <property type="molecule type" value="Genomic_DNA"/>
</dbReference>
<proteinExistence type="predicted"/>
<protein>
    <submittedName>
        <fullName evidence="1">Uncharacterized protein</fullName>
    </submittedName>
</protein>
<organism evidence="1">
    <name type="scientific">Siphoviridae sp. ctGDt6</name>
    <dbReference type="NCBI Taxonomy" id="2825408"/>
    <lineage>
        <taxon>Viruses</taxon>
        <taxon>Duplodnaviria</taxon>
        <taxon>Heunggongvirae</taxon>
        <taxon>Uroviricota</taxon>
        <taxon>Caudoviricetes</taxon>
    </lineage>
</organism>